<feature type="compositionally biased region" description="Low complexity" evidence="1">
    <location>
        <begin position="380"/>
        <end position="389"/>
    </location>
</feature>
<dbReference type="CDD" id="cd00051">
    <property type="entry name" value="EFh"/>
    <property type="match status" value="1"/>
</dbReference>
<dbReference type="Proteomes" id="UP001374579">
    <property type="component" value="Unassembled WGS sequence"/>
</dbReference>
<dbReference type="SMART" id="SM00054">
    <property type="entry name" value="EFh"/>
    <property type="match status" value="2"/>
</dbReference>
<reference evidence="3 4" key="1">
    <citation type="submission" date="2024-02" db="EMBL/GenBank/DDBJ databases">
        <title>Chromosome-scale genome assembly of the rough periwinkle Littorina saxatilis.</title>
        <authorList>
            <person name="De Jode A."/>
            <person name="Faria R."/>
            <person name="Formenti G."/>
            <person name="Sims Y."/>
            <person name="Smith T.P."/>
            <person name="Tracey A."/>
            <person name="Wood J.M.D."/>
            <person name="Zagrodzka Z.B."/>
            <person name="Johannesson K."/>
            <person name="Butlin R.K."/>
            <person name="Leder E.H."/>
        </authorList>
    </citation>
    <scope>NUCLEOTIDE SEQUENCE [LARGE SCALE GENOMIC DNA]</scope>
    <source>
        <strain evidence="3">Snail1</strain>
        <tissue evidence="3">Muscle</tissue>
    </source>
</reference>
<dbReference type="GO" id="GO:0005509">
    <property type="term" value="F:calcium ion binding"/>
    <property type="evidence" value="ECO:0007669"/>
    <property type="project" value="InterPro"/>
</dbReference>
<sequence>MTRRGAKGGTALVDTDIGFDLDRLFDHYNMDHIPKHQRLDQFKQRNLPHVKHYKAAVNIFGGPISRKRVIIAPPMETPLKRKLGLYMNQVQFPQPPVLNSSVNPANEPSRIFSSTEIHDQEEKEKEMKYKKWYAERQALRDNLEGMGLSEAFLQGKADKTELEKRVETRLRAARLFKPEPPPPPEPVPEEKEPPVVPSVKVPVPSALQILDKFLTDKKMRLIDLFRNADTNNDWKLTKSELQAAIKKYDIPLTGSDVEDMMVTLDRNFDEHLDFKELAQGLATLRAERRVIRRQQSASETSGKQTQSSPLDNISPYSRDQMNSNQSRNTMKSNQSREQMGSKNNRDQSNVNQNNYSSSSLSHKGQSDAEQYKVDDVGEIETSLSSTPSSLEPPPPDLREECRQSSSPEEMVALRKHDRTVLERSKSKKWPWTGKKGSCDEMPGVIRIGHLKVDQHCMESTLEGEVGVLMDKFRRNRLKEYFEVIRVCHEKGLVLTPELLDRVLLYPPELPRWECMKKLALPTGPLAGLSEQFAKLPRKPQTPPEIRYKDKMKRSSNGTLMIDVRHMYPPWAKVSPVISKENLSTGRALVSHKLDSWMSFEEYDQYTRHLPRRYKKLSIATTEGGLDHAEIMSYTKMADYNSNMSAVSGIESDKEKVKRTFHDYSTAAASYQLDEDKFWPGYMLDKLVLYEPSPDGSPGGWGGGQSAIFHHTGQKKRGNIGKEKFTI</sequence>
<dbReference type="InterPro" id="IPR002048">
    <property type="entry name" value="EF_hand_dom"/>
</dbReference>
<dbReference type="SUPFAM" id="SSF47473">
    <property type="entry name" value="EF-hand"/>
    <property type="match status" value="1"/>
</dbReference>
<evidence type="ECO:0000259" key="2">
    <source>
        <dbReference type="PROSITE" id="PS50222"/>
    </source>
</evidence>
<dbReference type="PROSITE" id="PS50222">
    <property type="entry name" value="EF_HAND_2"/>
    <property type="match status" value="2"/>
</dbReference>
<keyword evidence="4" id="KW-1185">Reference proteome</keyword>
<feature type="region of interest" description="Disordered" evidence="1">
    <location>
        <begin position="175"/>
        <end position="196"/>
    </location>
</feature>
<feature type="domain" description="EF-hand" evidence="2">
    <location>
        <begin position="216"/>
        <end position="251"/>
    </location>
</feature>
<feature type="compositionally biased region" description="Low complexity" evidence="1">
    <location>
        <begin position="346"/>
        <end position="361"/>
    </location>
</feature>
<feature type="domain" description="EF-hand" evidence="2">
    <location>
        <begin position="252"/>
        <end position="287"/>
    </location>
</feature>
<organism evidence="3 4">
    <name type="scientific">Littorina saxatilis</name>
    <dbReference type="NCBI Taxonomy" id="31220"/>
    <lineage>
        <taxon>Eukaryota</taxon>
        <taxon>Metazoa</taxon>
        <taxon>Spiralia</taxon>
        <taxon>Lophotrochozoa</taxon>
        <taxon>Mollusca</taxon>
        <taxon>Gastropoda</taxon>
        <taxon>Caenogastropoda</taxon>
        <taxon>Littorinimorpha</taxon>
        <taxon>Littorinoidea</taxon>
        <taxon>Littorinidae</taxon>
        <taxon>Littorina</taxon>
    </lineage>
</organism>
<evidence type="ECO:0000313" key="3">
    <source>
        <dbReference type="EMBL" id="KAK7102159.1"/>
    </source>
</evidence>
<accession>A0AAN9BCL3</accession>
<evidence type="ECO:0000256" key="1">
    <source>
        <dbReference type="SAM" id="MobiDB-lite"/>
    </source>
</evidence>
<dbReference type="Pfam" id="PF13499">
    <property type="entry name" value="EF-hand_7"/>
    <property type="match status" value="1"/>
</dbReference>
<gene>
    <name evidence="3" type="ORF">V1264_020422</name>
</gene>
<dbReference type="AlphaFoldDB" id="A0AAN9BCL3"/>
<dbReference type="PANTHER" id="PTHR47225:SF1">
    <property type="entry name" value="EF-HAND CALCIUM-BINDING DOMAIN-CONTAINING PROTEIN 12"/>
    <property type="match status" value="1"/>
</dbReference>
<comment type="caution">
    <text evidence="3">The sequence shown here is derived from an EMBL/GenBank/DDBJ whole genome shotgun (WGS) entry which is preliminary data.</text>
</comment>
<name>A0AAN9BCL3_9CAEN</name>
<dbReference type="InterPro" id="IPR011992">
    <property type="entry name" value="EF-hand-dom_pair"/>
</dbReference>
<feature type="region of interest" description="Disordered" evidence="1">
    <location>
        <begin position="292"/>
        <end position="419"/>
    </location>
</feature>
<evidence type="ECO:0000313" key="4">
    <source>
        <dbReference type="Proteomes" id="UP001374579"/>
    </source>
</evidence>
<feature type="compositionally biased region" description="Polar residues" evidence="1">
    <location>
        <begin position="293"/>
        <end position="342"/>
    </location>
</feature>
<feature type="compositionally biased region" description="Basic and acidic residues" evidence="1">
    <location>
        <begin position="364"/>
        <end position="375"/>
    </location>
</feature>
<dbReference type="EMBL" id="JBAMIC010000010">
    <property type="protein sequence ID" value="KAK7102159.1"/>
    <property type="molecule type" value="Genomic_DNA"/>
</dbReference>
<proteinExistence type="predicted"/>
<protein>
    <recommendedName>
        <fullName evidence="2">EF-hand domain-containing protein</fullName>
    </recommendedName>
</protein>
<dbReference type="InterPro" id="IPR042847">
    <property type="entry name" value="EFC12"/>
</dbReference>
<dbReference type="Gene3D" id="1.10.238.10">
    <property type="entry name" value="EF-hand"/>
    <property type="match status" value="1"/>
</dbReference>
<dbReference type="PANTHER" id="PTHR47225">
    <property type="entry name" value="EF-HAND CALCIUM-BINDING DOMAIN-CONTAINING PROTEIN 12"/>
    <property type="match status" value="1"/>
</dbReference>